<dbReference type="eggNOG" id="COG2244">
    <property type="taxonomic scope" value="Bacteria"/>
</dbReference>
<feature type="transmembrane region" description="Helical" evidence="7">
    <location>
        <begin position="445"/>
        <end position="473"/>
    </location>
</feature>
<feature type="transmembrane region" description="Helical" evidence="7">
    <location>
        <begin position="116"/>
        <end position="138"/>
    </location>
</feature>
<dbReference type="CDD" id="cd13127">
    <property type="entry name" value="MATE_tuaB_like"/>
    <property type="match status" value="1"/>
</dbReference>
<accession>A0A0A3ISP8</accession>
<evidence type="ECO:0000256" key="6">
    <source>
        <dbReference type="ARBA" id="ARBA00023136"/>
    </source>
</evidence>
<feature type="transmembrane region" description="Helical" evidence="7">
    <location>
        <begin position="421"/>
        <end position="439"/>
    </location>
</feature>
<dbReference type="STRING" id="1220589.CD32_06360"/>
<keyword evidence="9" id="KW-1185">Reference proteome</keyword>
<evidence type="ECO:0000256" key="3">
    <source>
        <dbReference type="ARBA" id="ARBA00022475"/>
    </source>
</evidence>
<dbReference type="InterPro" id="IPR050833">
    <property type="entry name" value="Poly_Biosynth_Transport"/>
</dbReference>
<dbReference type="EMBL" id="JPVP01000051">
    <property type="protein sequence ID" value="KGR86510.1"/>
    <property type="molecule type" value="Genomic_DNA"/>
</dbReference>
<feature type="transmembrane region" description="Helical" evidence="7">
    <location>
        <begin position="83"/>
        <end position="104"/>
    </location>
</feature>
<keyword evidence="5 7" id="KW-1133">Transmembrane helix</keyword>
<dbReference type="PANTHER" id="PTHR30250">
    <property type="entry name" value="PST FAMILY PREDICTED COLANIC ACID TRANSPORTER"/>
    <property type="match status" value="1"/>
</dbReference>
<feature type="transmembrane region" description="Helical" evidence="7">
    <location>
        <begin position="217"/>
        <end position="236"/>
    </location>
</feature>
<evidence type="ECO:0000256" key="2">
    <source>
        <dbReference type="ARBA" id="ARBA00007430"/>
    </source>
</evidence>
<keyword evidence="4 7" id="KW-0812">Transmembrane</keyword>
<dbReference type="RefSeq" id="WP_052124739.1">
    <property type="nucleotide sequence ID" value="NZ_AVCX01000014.1"/>
</dbReference>
<evidence type="ECO:0000256" key="7">
    <source>
        <dbReference type="SAM" id="Phobius"/>
    </source>
</evidence>
<dbReference type="GO" id="GO:0005886">
    <property type="term" value="C:plasma membrane"/>
    <property type="evidence" value="ECO:0007669"/>
    <property type="project" value="UniProtKB-SubCell"/>
</dbReference>
<dbReference type="Proteomes" id="UP000030437">
    <property type="component" value="Unassembled WGS sequence"/>
</dbReference>
<comment type="caution">
    <text evidence="8">The sequence shown here is derived from an EMBL/GenBank/DDBJ whole genome shotgun (WGS) entry which is preliminary data.</text>
</comment>
<feature type="transmembrane region" description="Helical" evidence="7">
    <location>
        <begin position="44"/>
        <end position="62"/>
    </location>
</feature>
<dbReference type="AlphaFoldDB" id="A0A0A3ISP8"/>
<keyword evidence="6 7" id="KW-0472">Membrane</keyword>
<protein>
    <submittedName>
        <fullName evidence="8">Polysaccharide biosynthesis protein</fullName>
    </submittedName>
</protein>
<proteinExistence type="inferred from homology"/>
<evidence type="ECO:0000256" key="5">
    <source>
        <dbReference type="ARBA" id="ARBA00022989"/>
    </source>
</evidence>
<name>A0A0A3ISP8_9BACI</name>
<organism evidence="8 9">
    <name type="scientific">Lysinibacillus odysseyi 34hs-1 = NBRC 100172</name>
    <dbReference type="NCBI Taxonomy" id="1220589"/>
    <lineage>
        <taxon>Bacteria</taxon>
        <taxon>Bacillati</taxon>
        <taxon>Bacillota</taxon>
        <taxon>Bacilli</taxon>
        <taxon>Bacillales</taxon>
        <taxon>Bacillaceae</taxon>
        <taxon>Lysinibacillus</taxon>
    </lineage>
</organism>
<evidence type="ECO:0000256" key="4">
    <source>
        <dbReference type="ARBA" id="ARBA00022692"/>
    </source>
</evidence>
<sequence length="488" mass="54170">MNGDITRTTIIHSLFWKLLERGGTQAIQLLVMIILTRLLTPGDYGVIAIVAVFISIATLLADSGFCESLIQKKKVEDIDFSSVFFLNLLVACLLYIILFFTAPYAALYFEAPQLKAILRILSLTVFISVCNSIQYAVIARSMQFKKLVKSSLAAAVFAGLAGVVLACTGFGIWALVVQQLTNQLLVTVLLWFSVKWRPQLLFSTKHISILYSFGWKLVASTLIYNLYTSLQSFVIGKLFSPVMLGYYSRGAQLPNILVSNINGSIQSVMFPALASRQDDKERMKEMIRRAIVTSSFILFPLMMGLAVIAEPLIRLLFTEKWLPAAVFLQIFCGYYALWTVDSANLHVIKAVGRSDLFLKLEIVKFIMGTIILVSSLPFGVYGVAVGVLINRILTTIVDAWPMKALLDYSLVAQIRDVLPSLFLALSVGTIVYSIHLAGLPDMLTIFLQIIIGAALYIGLAIVLKVESFTYLLLTMKHMIKSEGRLTIE</sequence>
<comment type="subcellular location">
    <subcellularLocation>
        <location evidence="1">Cell membrane</location>
        <topology evidence="1">Multi-pass membrane protein</topology>
    </subcellularLocation>
</comment>
<comment type="similarity">
    <text evidence="2">Belongs to the polysaccharide synthase family.</text>
</comment>
<feature type="transmembrane region" description="Helical" evidence="7">
    <location>
        <begin position="286"/>
        <end position="309"/>
    </location>
</feature>
<evidence type="ECO:0000256" key="1">
    <source>
        <dbReference type="ARBA" id="ARBA00004651"/>
    </source>
</evidence>
<evidence type="ECO:0000313" key="8">
    <source>
        <dbReference type="EMBL" id="KGR86510.1"/>
    </source>
</evidence>
<reference evidence="8 9" key="1">
    <citation type="submission" date="2014-02" db="EMBL/GenBank/DDBJ databases">
        <title>Draft genome sequence of Lysinibacillus odysseyi NBRC 100172.</title>
        <authorList>
            <person name="Zhang F."/>
            <person name="Wang G."/>
            <person name="Zhang L."/>
        </authorList>
    </citation>
    <scope>NUCLEOTIDE SEQUENCE [LARGE SCALE GENOMIC DNA]</scope>
    <source>
        <strain evidence="8 9">NBRC 100172</strain>
    </source>
</reference>
<dbReference type="Pfam" id="PF13440">
    <property type="entry name" value="Polysacc_synt_3"/>
    <property type="match status" value="1"/>
</dbReference>
<dbReference type="PANTHER" id="PTHR30250:SF10">
    <property type="entry name" value="LIPOPOLYSACCHARIDE BIOSYNTHESIS PROTEIN WZXC"/>
    <property type="match status" value="1"/>
</dbReference>
<feature type="transmembrane region" description="Helical" evidence="7">
    <location>
        <begin position="150"/>
        <end position="174"/>
    </location>
</feature>
<gene>
    <name evidence="8" type="ORF">CD32_06360</name>
</gene>
<evidence type="ECO:0000313" key="9">
    <source>
        <dbReference type="Proteomes" id="UP000030437"/>
    </source>
</evidence>
<keyword evidence="3" id="KW-1003">Cell membrane</keyword>